<dbReference type="PANTHER" id="PTHR30026:SF20">
    <property type="entry name" value="OUTER MEMBRANE PROTEIN TOLC"/>
    <property type="match status" value="1"/>
</dbReference>
<name>A0A7X8XVY9_9BACT</name>
<dbReference type="SUPFAM" id="SSF56954">
    <property type="entry name" value="Outer membrane efflux proteins (OEP)"/>
    <property type="match status" value="1"/>
</dbReference>
<dbReference type="AlphaFoldDB" id="A0A7X8XVY9"/>
<evidence type="ECO:0000313" key="9">
    <source>
        <dbReference type="Proteomes" id="UP000585050"/>
    </source>
</evidence>
<dbReference type="Gene3D" id="1.20.1600.10">
    <property type="entry name" value="Outer membrane efflux proteins (OEP)"/>
    <property type="match status" value="1"/>
</dbReference>
<dbReference type="InterPro" id="IPR051906">
    <property type="entry name" value="TolC-like"/>
</dbReference>
<dbReference type="GO" id="GO:0015562">
    <property type="term" value="F:efflux transmembrane transporter activity"/>
    <property type="evidence" value="ECO:0007669"/>
    <property type="project" value="InterPro"/>
</dbReference>
<gene>
    <name evidence="8" type="ORF">HGP29_10130</name>
</gene>
<keyword evidence="6" id="KW-0472">Membrane</keyword>
<evidence type="ECO:0000256" key="7">
    <source>
        <dbReference type="ARBA" id="ARBA00023237"/>
    </source>
</evidence>
<evidence type="ECO:0000256" key="3">
    <source>
        <dbReference type="ARBA" id="ARBA00022448"/>
    </source>
</evidence>
<dbReference type="GO" id="GO:0015288">
    <property type="term" value="F:porin activity"/>
    <property type="evidence" value="ECO:0007669"/>
    <property type="project" value="TreeGrafter"/>
</dbReference>
<dbReference type="GO" id="GO:0009279">
    <property type="term" value="C:cell outer membrane"/>
    <property type="evidence" value="ECO:0007669"/>
    <property type="project" value="UniProtKB-SubCell"/>
</dbReference>
<keyword evidence="5" id="KW-0812">Transmembrane</keyword>
<proteinExistence type="inferred from homology"/>
<dbReference type="Proteomes" id="UP000585050">
    <property type="component" value="Unassembled WGS sequence"/>
</dbReference>
<dbReference type="PANTHER" id="PTHR30026">
    <property type="entry name" value="OUTER MEMBRANE PROTEIN TOLC"/>
    <property type="match status" value="1"/>
</dbReference>
<protein>
    <submittedName>
        <fullName evidence="8">TolC family protein</fullName>
    </submittedName>
</protein>
<dbReference type="InterPro" id="IPR003423">
    <property type="entry name" value="OMP_efflux"/>
</dbReference>
<keyword evidence="9" id="KW-1185">Reference proteome</keyword>
<sequence>MMRNIFKKFQIKWFWMLVLYTLVYATVNTAFGQSDLDQLLQIAQENSPSIAEKQALAEASKEEISLEKKTLLPSVDIGYDANFATYNNITGMNYPGNNVPISGPPSDDNYGGTVGSGVSMMVKWSPITFGERKNAIAHNQSIYEKQLASVSNEVLRIQFQVAFYYLEIASTKELITTYEKNIERNDFNLTRITKLVESGIRPSVDSLKVNAELSKSKSQLYQLKNLLVSQEEQLKEYLSSDGVKEITTSTFFFNHLPSAIKTYTDTATFVHPTLTIVTKELEANEARLTEIKRAWTPKLEFWGTTYARGSGVAYDGTVNHADGWGMQRYNYGVGLQLVFPIMDLASQKTKNIQQKAVVRASQENIRKVENNLKKQEVTARTGLNTALAIAKEVPVEYEASQGAYLSMQTRYEQGLVNYTELIEAQYNLLDAEAKLKNAYASAWKSLLQLAVVKGDIQLFLNQIKN</sequence>
<keyword evidence="3" id="KW-0813">Transport</keyword>
<dbReference type="GO" id="GO:1990281">
    <property type="term" value="C:efflux pump complex"/>
    <property type="evidence" value="ECO:0007669"/>
    <property type="project" value="TreeGrafter"/>
</dbReference>
<evidence type="ECO:0000256" key="1">
    <source>
        <dbReference type="ARBA" id="ARBA00004442"/>
    </source>
</evidence>
<comment type="caution">
    <text evidence="8">The sequence shown here is derived from an EMBL/GenBank/DDBJ whole genome shotgun (WGS) entry which is preliminary data.</text>
</comment>
<comment type="subcellular location">
    <subcellularLocation>
        <location evidence="1">Cell outer membrane</location>
    </subcellularLocation>
</comment>
<keyword evidence="7" id="KW-0998">Cell outer membrane</keyword>
<keyword evidence="4" id="KW-1134">Transmembrane beta strand</keyword>
<evidence type="ECO:0000256" key="2">
    <source>
        <dbReference type="ARBA" id="ARBA00007613"/>
    </source>
</evidence>
<evidence type="ECO:0000256" key="6">
    <source>
        <dbReference type="ARBA" id="ARBA00023136"/>
    </source>
</evidence>
<dbReference type="Pfam" id="PF02321">
    <property type="entry name" value="OEP"/>
    <property type="match status" value="2"/>
</dbReference>
<evidence type="ECO:0000256" key="4">
    <source>
        <dbReference type="ARBA" id="ARBA00022452"/>
    </source>
</evidence>
<evidence type="ECO:0000313" key="8">
    <source>
        <dbReference type="EMBL" id="NLR91565.1"/>
    </source>
</evidence>
<accession>A0A7X8XVY9</accession>
<reference evidence="8 9" key="1">
    <citation type="submission" date="2020-04" db="EMBL/GenBank/DDBJ databases">
        <title>Flammeovirga sp. SR4, a novel species isolated from seawater.</title>
        <authorList>
            <person name="Wang X."/>
        </authorList>
    </citation>
    <scope>NUCLEOTIDE SEQUENCE [LARGE SCALE GENOMIC DNA]</scope>
    <source>
        <strain evidence="8 9">SR4</strain>
    </source>
</reference>
<comment type="similarity">
    <text evidence="2">Belongs to the outer membrane factor (OMF) (TC 1.B.17) family.</text>
</comment>
<organism evidence="8 9">
    <name type="scientific">Flammeovirga agarivorans</name>
    <dbReference type="NCBI Taxonomy" id="2726742"/>
    <lineage>
        <taxon>Bacteria</taxon>
        <taxon>Pseudomonadati</taxon>
        <taxon>Bacteroidota</taxon>
        <taxon>Cytophagia</taxon>
        <taxon>Cytophagales</taxon>
        <taxon>Flammeovirgaceae</taxon>
        <taxon>Flammeovirga</taxon>
    </lineage>
</organism>
<dbReference type="EMBL" id="JABAIL010000003">
    <property type="protein sequence ID" value="NLR91565.1"/>
    <property type="molecule type" value="Genomic_DNA"/>
</dbReference>
<evidence type="ECO:0000256" key="5">
    <source>
        <dbReference type="ARBA" id="ARBA00022692"/>
    </source>
</evidence>